<organism evidence="2 3">
    <name type="scientific">Shewanella psychropiezotolerans</name>
    <dbReference type="NCBI Taxonomy" id="2593655"/>
    <lineage>
        <taxon>Bacteria</taxon>
        <taxon>Pseudomonadati</taxon>
        <taxon>Pseudomonadota</taxon>
        <taxon>Gammaproteobacteria</taxon>
        <taxon>Alteromonadales</taxon>
        <taxon>Shewanellaceae</taxon>
        <taxon>Shewanella</taxon>
    </lineage>
</organism>
<keyword evidence="1" id="KW-0812">Transmembrane</keyword>
<feature type="transmembrane region" description="Helical" evidence="1">
    <location>
        <begin position="63"/>
        <end position="83"/>
    </location>
</feature>
<feature type="transmembrane region" description="Helical" evidence="1">
    <location>
        <begin position="9"/>
        <end position="28"/>
    </location>
</feature>
<keyword evidence="1" id="KW-1133">Transmembrane helix</keyword>
<dbReference type="RefSeq" id="WP_144048195.1">
    <property type="nucleotide sequence ID" value="NZ_CP041614.1"/>
</dbReference>
<sequence length="94" mass="10797">MYNESQRNLYGDMGMLGGVLSALPILLIALFTKLWWVGALGIILFILNFPFKEILLFSKNNLAFGLLTLFLVAQSIYSTYSFLEWRGYWGCLIY</sequence>
<reference evidence="2 3" key="1">
    <citation type="submission" date="2019-07" db="EMBL/GenBank/DDBJ databases">
        <title>Shewanella sp. YLB-06 whole genomic sequence.</title>
        <authorList>
            <person name="Yu L."/>
        </authorList>
    </citation>
    <scope>NUCLEOTIDE SEQUENCE [LARGE SCALE GENOMIC DNA]</scope>
    <source>
        <strain evidence="2 3">YLB-06</strain>
    </source>
</reference>
<evidence type="ECO:0000313" key="3">
    <source>
        <dbReference type="Proteomes" id="UP000315947"/>
    </source>
</evidence>
<evidence type="ECO:0000313" key="2">
    <source>
        <dbReference type="EMBL" id="QDO85883.1"/>
    </source>
</evidence>
<dbReference type="EMBL" id="CP041614">
    <property type="protein sequence ID" value="QDO85883.1"/>
    <property type="molecule type" value="Genomic_DNA"/>
</dbReference>
<name>A0ABX5X3F8_9GAMM</name>
<keyword evidence="1" id="KW-0472">Membrane</keyword>
<evidence type="ECO:0000256" key="1">
    <source>
        <dbReference type="SAM" id="Phobius"/>
    </source>
</evidence>
<dbReference type="Proteomes" id="UP000315947">
    <property type="component" value="Chromosome"/>
</dbReference>
<gene>
    <name evidence="2" type="ORF">FM037_24755</name>
</gene>
<proteinExistence type="predicted"/>
<keyword evidence="3" id="KW-1185">Reference proteome</keyword>
<feature type="transmembrane region" description="Helical" evidence="1">
    <location>
        <begin position="34"/>
        <end position="51"/>
    </location>
</feature>
<protein>
    <submittedName>
        <fullName evidence="2">Uncharacterized protein</fullName>
    </submittedName>
</protein>
<accession>A0ABX5X3F8</accession>